<dbReference type="AlphaFoldDB" id="A0AA86SX21"/>
<name>A0AA86SX21_9FABA</name>
<protein>
    <submittedName>
        <fullName evidence="1">Uncharacterized protein</fullName>
    </submittedName>
</protein>
<dbReference type="Gramene" id="rna-AYBTSS11_LOCUS17282">
    <property type="protein sequence ID" value="CAJ1957589.1"/>
    <property type="gene ID" value="gene-AYBTSS11_LOCUS17282"/>
</dbReference>
<dbReference type="EMBL" id="OY731402">
    <property type="protein sequence ID" value="CAJ1957589.1"/>
    <property type="molecule type" value="Genomic_DNA"/>
</dbReference>
<accession>A0AA86SX21</accession>
<dbReference type="Proteomes" id="UP001189624">
    <property type="component" value="Chromosome 5"/>
</dbReference>
<organism evidence="1 2">
    <name type="scientific">Sphenostylis stenocarpa</name>
    <dbReference type="NCBI Taxonomy" id="92480"/>
    <lineage>
        <taxon>Eukaryota</taxon>
        <taxon>Viridiplantae</taxon>
        <taxon>Streptophyta</taxon>
        <taxon>Embryophyta</taxon>
        <taxon>Tracheophyta</taxon>
        <taxon>Spermatophyta</taxon>
        <taxon>Magnoliopsida</taxon>
        <taxon>eudicotyledons</taxon>
        <taxon>Gunneridae</taxon>
        <taxon>Pentapetalae</taxon>
        <taxon>rosids</taxon>
        <taxon>fabids</taxon>
        <taxon>Fabales</taxon>
        <taxon>Fabaceae</taxon>
        <taxon>Papilionoideae</taxon>
        <taxon>50 kb inversion clade</taxon>
        <taxon>NPAAA clade</taxon>
        <taxon>indigoferoid/millettioid clade</taxon>
        <taxon>Phaseoleae</taxon>
        <taxon>Sphenostylis</taxon>
    </lineage>
</organism>
<evidence type="ECO:0000313" key="2">
    <source>
        <dbReference type="Proteomes" id="UP001189624"/>
    </source>
</evidence>
<proteinExistence type="predicted"/>
<gene>
    <name evidence="1" type="ORF">AYBTSS11_LOCUS17282</name>
</gene>
<evidence type="ECO:0000313" key="1">
    <source>
        <dbReference type="EMBL" id="CAJ1957589.1"/>
    </source>
</evidence>
<sequence length="66" mass="7528">MRAINGFNADKKQLIMHENPKELRVFLLPIRVHSSPPHADGLQDQCDMSTLGRGKFIYIIVINPNQ</sequence>
<keyword evidence="2" id="KW-1185">Reference proteome</keyword>
<feature type="non-terminal residue" evidence="1">
    <location>
        <position position="66"/>
    </location>
</feature>
<reference evidence="1" key="1">
    <citation type="submission" date="2023-10" db="EMBL/GenBank/DDBJ databases">
        <authorList>
            <person name="Domelevo Entfellner J.-B."/>
        </authorList>
    </citation>
    <scope>NUCLEOTIDE SEQUENCE</scope>
</reference>